<evidence type="ECO:0000313" key="2">
    <source>
        <dbReference type="Ensembl" id="ENSCSAVP00000010391.1"/>
    </source>
</evidence>
<dbReference type="AlphaFoldDB" id="H2YYI0"/>
<reference evidence="2" key="2">
    <citation type="submission" date="2025-08" db="UniProtKB">
        <authorList>
            <consortium name="Ensembl"/>
        </authorList>
    </citation>
    <scope>IDENTIFICATION</scope>
</reference>
<dbReference type="GO" id="GO:0048193">
    <property type="term" value="P:Golgi vesicle transport"/>
    <property type="evidence" value="ECO:0007669"/>
    <property type="project" value="TreeGrafter"/>
</dbReference>
<dbReference type="Gene3D" id="1.10.220.60">
    <property type="entry name" value="GRIP domain"/>
    <property type="match status" value="1"/>
</dbReference>
<evidence type="ECO:0000313" key="3">
    <source>
        <dbReference type="Proteomes" id="UP000007875"/>
    </source>
</evidence>
<dbReference type="Ensembl" id="ENSCSAVT00000010516.1">
    <property type="protein sequence ID" value="ENSCSAVP00000010391.1"/>
    <property type="gene ID" value="ENSCSAVG00000006125.1"/>
</dbReference>
<reference evidence="3" key="1">
    <citation type="submission" date="2003-08" db="EMBL/GenBank/DDBJ databases">
        <authorList>
            <person name="Birren B."/>
            <person name="Nusbaum C."/>
            <person name="Abebe A."/>
            <person name="Abouelleil A."/>
            <person name="Adekoya E."/>
            <person name="Ait-zahra M."/>
            <person name="Allen N."/>
            <person name="Allen T."/>
            <person name="An P."/>
            <person name="Anderson M."/>
            <person name="Anderson S."/>
            <person name="Arachchi H."/>
            <person name="Armbruster J."/>
            <person name="Bachantsang P."/>
            <person name="Baldwin J."/>
            <person name="Barry A."/>
            <person name="Bayul T."/>
            <person name="Blitshsteyn B."/>
            <person name="Bloom T."/>
            <person name="Blye J."/>
            <person name="Boguslavskiy L."/>
            <person name="Borowsky M."/>
            <person name="Boukhgalter B."/>
            <person name="Brunache A."/>
            <person name="Butler J."/>
            <person name="Calixte N."/>
            <person name="Calvo S."/>
            <person name="Camarata J."/>
            <person name="Campo K."/>
            <person name="Chang J."/>
            <person name="Cheshatsang Y."/>
            <person name="Citroen M."/>
            <person name="Collymore A."/>
            <person name="Considine T."/>
            <person name="Cook A."/>
            <person name="Cooke P."/>
            <person name="Corum B."/>
            <person name="Cuomo C."/>
            <person name="David R."/>
            <person name="Dawoe T."/>
            <person name="Degray S."/>
            <person name="Dodge S."/>
            <person name="Dooley K."/>
            <person name="Dorje P."/>
            <person name="Dorjee K."/>
            <person name="Dorris L."/>
            <person name="Duffey N."/>
            <person name="Dupes A."/>
            <person name="Elkins T."/>
            <person name="Engels R."/>
            <person name="Erickson J."/>
            <person name="Farina A."/>
            <person name="Faro S."/>
            <person name="Ferreira P."/>
            <person name="Fischer H."/>
            <person name="Fitzgerald M."/>
            <person name="Foley K."/>
            <person name="Gage D."/>
            <person name="Galagan J."/>
            <person name="Gearin G."/>
            <person name="Gnerre S."/>
            <person name="Gnirke A."/>
            <person name="Goyette A."/>
            <person name="Graham J."/>
            <person name="Grandbois E."/>
            <person name="Gyaltsen K."/>
            <person name="Hafez N."/>
            <person name="Hagopian D."/>
            <person name="Hagos B."/>
            <person name="Hall J."/>
            <person name="Hatcher B."/>
            <person name="Heller A."/>
            <person name="Higgins H."/>
            <person name="Honan T."/>
            <person name="Horn A."/>
            <person name="Houde N."/>
            <person name="Hughes L."/>
            <person name="Hulme W."/>
            <person name="Husby E."/>
            <person name="Iliev I."/>
            <person name="Jaffe D."/>
            <person name="Jones C."/>
            <person name="Kamal M."/>
            <person name="Kamat A."/>
            <person name="Kamvysselis M."/>
            <person name="Karlsson E."/>
            <person name="Kells C."/>
            <person name="Kieu A."/>
            <person name="Kisner P."/>
            <person name="Kodira C."/>
            <person name="Kulbokas E."/>
            <person name="Labutti K."/>
            <person name="Lama D."/>
            <person name="Landers T."/>
            <person name="Leger J."/>
            <person name="Levine S."/>
            <person name="Lewis D."/>
            <person name="Lewis T."/>
            <person name="Lindblad-toh K."/>
            <person name="Liu X."/>
            <person name="Lokyitsang T."/>
            <person name="Lokyitsang Y."/>
            <person name="Lucien O."/>
            <person name="Lui A."/>
            <person name="Ma L.J."/>
            <person name="Mabbitt R."/>
            <person name="Macdonald J."/>
            <person name="Maclean C."/>
            <person name="Major J."/>
            <person name="Manning J."/>
            <person name="Marabella R."/>
            <person name="Maru K."/>
            <person name="Matthews C."/>
            <person name="Mauceli E."/>
            <person name="Mccarthy M."/>
            <person name="Mcdonough S."/>
            <person name="Mcghee T."/>
            <person name="Meldrim J."/>
            <person name="Meneus L."/>
            <person name="Mesirov J."/>
            <person name="Mihalev A."/>
            <person name="Mihova T."/>
            <person name="Mikkelsen T."/>
            <person name="Mlenga V."/>
            <person name="Moru K."/>
            <person name="Mozes J."/>
            <person name="Mulrain L."/>
            <person name="Munson G."/>
            <person name="Naylor J."/>
            <person name="Newes C."/>
            <person name="Nguyen C."/>
            <person name="Nguyen N."/>
            <person name="Nguyen T."/>
            <person name="Nicol R."/>
            <person name="Nielsen C."/>
            <person name="Nizzari M."/>
            <person name="Norbu C."/>
            <person name="Norbu N."/>
            <person name="O'donnell P."/>
            <person name="Okoawo O."/>
            <person name="O'leary S."/>
            <person name="Omotosho B."/>
            <person name="O'neill K."/>
            <person name="Osman S."/>
            <person name="Parker S."/>
            <person name="Perrin D."/>
            <person name="Phunkhang P."/>
            <person name="Piqani B."/>
            <person name="Purcell S."/>
            <person name="Rachupka T."/>
            <person name="Ramasamy U."/>
            <person name="Rameau R."/>
            <person name="Ray V."/>
            <person name="Raymond C."/>
            <person name="Retta R."/>
            <person name="Richardson S."/>
            <person name="Rise C."/>
            <person name="Rodriguez J."/>
            <person name="Rogers J."/>
            <person name="Rogov P."/>
            <person name="Rutman M."/>
            <person name="Schupbach R."/>
            <person name="Seaman C."/>
            <person name="Settipalli S."/>
            <person name="Sharpe T."/>
            <person name="Sheridan J."/>
            <person name="Sherpa N."/>
            <person name="Shi J."/>
            <person name="Smirnov S."/>
            <person name="Smith C."/>
            <person name="Sougnez C."/>
            <person name="Spencer B."/>
            <person name="Stalker J."/>
            <person name="Stange-thomann N."/>
            <person name="Stavropoulos S."/>
            <person name="Stetson K."/>
            <person name="Stone C."/>
            <person name="Stone S."/>
            <person name="Stubbs M."/>
            <person name="Talamas J."/>
            <person name="Tchuinga P."/>
            <person name="Tenzing P."/>
            <person name="Tesfaye S."/>
            <person name="Theodore J."/>
            <person name="Thoulutsang Y."/>
            <person name="Topham K."/>
            <person name="Towey S."/>
            <person name="Tsamla T."/>
            <person name="Tsomo N."/>
            <person name="Vallee D."/>
            <person name="Vassiliev H."/>
            <person name="Venkataraman V."/>
            <person name="Vinson J."/>
            <person name="Vo A."/>
            <person name="Wade C."/>
            <person name="Wang S."/>
            <person name="Wangchuk T."/>
            <person name="Wangdi T."/>
            <person name="Whittaker C."/>
            <person name="Wilkinson J."/>
            <person name="Wu Y."/>
            <person name="Wyman D."/>
            <person name="Yadav S."/>
            <person name="Yang S."/>
            <person name="Yang X."/>
            <person name="Yeager S."/>
            <person name="Yee E."/>
            <person name="Young G."/>
            <person name="Zainoun J."/>
            <person name="Zembeck L."/>
            <person name="Zimmer A."/>
            <person name="Zody M."/>
            <person name="Lander E."/>
        </authorList>
    </citation>
    <scope>NUCLEOTIDE SEQUENCE [LARGE SCALE GENOMIC DNA]</scope>
</reference>
<dbReference type="InParanoid" id="H2YYI0"/>
<dbReference type="PROSITE" id="PS50913">
    <property type="entry name" value="GRIP"/>
    <property type="match status" value="1"/>
</dbReference>
<dbReference type="PANTHER" id="PTHR19327:SF0">
    <property type="entry name" value="GOLGIN SUBFAMILY A MEMBER 4"/>
    <property type="match status" value="1"/>
</dbReference>
<dbReference type="GeneTree" id="ENSGT00940000171820"/>
<dbReference type="PANTHER" id="PTHR19327">
    <property type="entry name" value="GOLGIN"/>
    <property type="match status" value="1"/>
</dbReference>
<feature type="domain" description="GRIP" evidence="1">
    <location>
        <begin position="170"/>
        <end position="217"/>
    </location>
</feature>
<dbReference type="InterPro" id="IPR000237">
    <property type="entry name" value="GRIP_dom"/>
</dbReference>
<evidence type="ECO:0000259" key="1">
    <source>
        <dbReference type="PROSITE" id="PS50913"/>
    </source>
</evidence>
<accession>H2YYI0</accession>
<dbReference type="STRING" id="51511.ENSCSAVP00000010391"/>
<dbReference type="GO" id="GO:0005794">
    <property type="term" value="C:Golgi apparatus"/>
    <property type="evidence" value="ECO:0007669"/>
    <property type="project" value="TreeGrafter"/>
</dbReference>
<name>H2YYI0_CIOSA</name>
<organism evidence="2 3">
    <name type="scientific">Ciona savignyi</name>
    <name type="common">Pacific transparent sea squirt</name>
    <dbReference type="NCBI Taxonomy" id="51511"/>
    <lineage>
        <taxon>Eukaryota</taxon>
        <taxon>Metazoa</taxon>
        <taxon>Chordata</taxon>
        <taxon>Tunicata</taxon>
        <taxon>Ascidiacea</taxon>
        <taxon>Phlebobranchia</taxon>
        <taxon>Cionidae</taxon>
        <taxon>Ciona</taxon>
    </lineage>
</organism>
<reference evidence="2" key="3">
    <citation type="submission" date="2025-09" db="UniProtKB">
        <authorList>
            <consortium name="Ensembl"/>
        </authorList>
    </citation>
    <scope>IDENTIFICATION</scope>
</reference>
<dbReference type="SMART" id="SM00755">
    <property type="entry name" value="Grip"/>
    <property type="match status" value="1"/>
</dbReference>
<proteinExistence type="predicted"/>
<dbReference type="SUPFAM" id="SSF101283">
    <property type="entry name" value="GRIP domain"/>
    <property type="match status" value="1"/>
</dbReference>
<protein>
    <recommendedName>
        <fullName evidence="1">GRIP domain-containing protein</fullName>
    </recommendedName>
</protein>
<dbReference type="HOGENOM" id="CLU_1234642_0_0_1"/>
<sequence>MDQQMKKIQEDFSTRIASKELEHEEKVKRLVKKYETEKVRIEEVHQSQISSLSERFESSEKVVREQHHVEVLQLQKDMLSVEKKMEDTVEKYERELHSREGEMSEQVDKATFRALTAEKKLQDTGMEQTIFQLQAQVTELSKSLAHTQQREREISNYLQEAKTRMSMNSHLADPERVKYLRQVLFEYMMGSEGKTMAKVLVVLMQYPAEEAQKILEKHKLPPKG</sequence>
<keyword evidence="3" id="KW-1185">Reference proteome</keyword>
<dbReference type="GO" id="GO:0031267">
    <property type="term" value="F:small GTPase binding"/>
    <property type="evidence" value="ECO:0007669"/>
    <property type="project" value="TreeGrafter"/>
</dbReference>
<dbReference type="Proteomes" id="UP000007875">
    <property type="component" value="Unassembled WGS sequence"/>
</dbReference>